<dbReference type="Proteomes" id="UP001501523">
    <property type="component" value="Unassembled WGS sequence"/>
</dbReference>
<dbReference type="EMBL" id="BAAAEU010000006">
    <property type="protein sequence ID" value="GAA0710311.1"/>
    <property type="molecule type" value="Genomic_DNA"/>
</dbReference>
<evidence type="ECO:0000313" key="2">
    <source>
        <dbReference type="Proteomes" id="UP001501523"/>
    </source>
</evidence>
<evidence type="ECO:0008006" key="3">
    <source>
        <dbReference type="Google" id="ProtNLM"/>
    </source>
</evidence>
<accession>A0ABN1IE65</accession>
<organism evidence="1 2">
    <name type="scientific">Dokdonella soli</name>
    <dbReference type="NCBI Taxonomy" id="529810"/>
    <lineage>
        <taxon>Bacteria</taxon>
        <taxon>Pseudomonadati</taxon>
        <taxon>Pseudomonadota</taxon>
        <taxon>Gammaproteobacteria</taxon>
        <taxon>Lysobacterales</taxon>
        <taxon>Rhodanobacteraceae</taxon>
        <taxon>Dokdonella</taxon>
    </lineage>
</organism>
<name>A0ABN1IE65_9GAMM</name>
<gene>
    <name evidence="1" type="ORF">GCM10009105_11350</name>
</gene>
<reference evidence="1 2" key="1">
    <citation type="journal article" date="2019" name="Int. J. Syst. Evol. Microbiol.">
        <title>The Global Catalogue of Microorganisms (GCM) 10K type strain sequencing project: providing services to taxonomists for standard genome sequencing and annotation.</title>
        <authorList>
            <consortium name="The Broad Institute Genomics Platform"/>
            <consortium name="The Broad Institute Genome Sequencing Center for Infectious Disease"/>
            <person name="Wu L."/>
            <person name="Ma J."/>
        </authorList>
    </citation>
    <scope>NUCLEOTIDE SEQUENCE [LARGE SCALE GENOMIC DNA]</scope>
    <source>
        <strain evidence="1 2">JCM 15421</strain>
    </source>
</reference>
<sequence>MTCPGATAPSVSFGSKGLAPTTGTVTTTITVPATLYVSMNGPPIFQLDAGGPFIGDVFEICVMTSPPAVRTHLGVRVTGVLEDPSPTGGASGPVNFWQNVFATFLVVPLQDNQTESNGVLKLDVTAQSLRNAIVNAPPGYSSGRMLITIDPGDGQHKLDLTIAPR</sequence>
<comment type="caution">
    <text evidence="1">The sequence shown here is derived from an EMBL/GenBank/DDBJ whole genome shotgun (WGS) entry which is preliminary data.</text>
</comment>
<proteinExistence type="predicted"/>
<evidence type="ECO:0000313" key="1">
    <source>
        <dbReference type="EMBL" id="GAA0710311.1"/>
    </source>
</evidence>
<protein>
    <recommendedName>
        <fullName evidence="3">DUF4402 domain-containing protein</fullName>
    </recommendedName>
</protein>
<keyword evidence="2" id="KW-1185">Reference proteome</keyword>